<dbReference type="Pfam" id="PF13087">
    <property type="entry name" value="AAA_12"/>
    <property type="match status" value="1"/>
</dbReference>
<dbReference type="Pfam" id="PF18741">
    <property type="entry name" value="MTES_1575"/>
    <property type="match status" value="1"/>
</dbReference>
<dbReference type="Pfam" id="PF11784">
    <property type="entry name" value="DUF3320"/>
    <property type="match status" value="1"/>
</dbReference>
<dbReference type="RefSeq" id="WP_042166108.1">
    <property type="nucleotide sequence ID" value="NZ_CAADNI010000791.1"/>
</dbReference>
<comment type="caution">
    <text evidence="5">The sequence shown here is derived from an EMBL/GenBank/DDBJ whole genome shotgun (WGS) entry which is preliminary data.</text>
</comment>
<evidence type="ECO:0000313" key="6">
    <source>
        <dbReference type="Proteomes" id="UP000644192"/>
    </source>
</evidence>
<protein>
    <submittedName>
        <fullName evidence="5">DUF3320 domain-containing protein</fullName>
    </submittedName>
</protein>
<dbReference type="InterPro" id="IPR045055">
    <property type="entry name" value="DNA2/NAM7-like"/>
</dbReference>
<dbReference type="SUPFAM" id="SSF52980">
    <property type="entry name" value="Restriction endonuclease-like"/>
    <property type="match status" value="1"/>
</dbReference>
<dbReference type="PANTHER" id="PTHR10887">
    <property type="entry name" value="DNA2/NAM7 HELICASE FAMILY"/>
    <property type="match status" value="1"/>
</dbReference>
<dbReference type="Pfam" id="PF13086">
    <property type="entry name" value="AAA_11"/>
    <property type="match status" value="2"/>
</dbReference>
<dbReference type="EMBL" id="WXZT01000065">
    <property type="protein sequence ID" value="MZZ17829.1"/>
    <property type="molecule type" value="Genomic_DNA"/>
</dbReference>
<dbReference type="InterPro" id="IPR047187">
    <property type="entry name" value="SF1_C_Upf1"/>
</dbReference>
<gene>
    <name evidence="5" type="ORF">GUL26_36885</name>
</gene>
<dbReference type="Gene3D" id="3.40.50.300">
    <property type="entry name" value="P-loop containing nucleotide triphosphate hydrolases"/>
    <property type="match status" value="3"/>
</dbReference>
<dbReference type="InterPro" id="IPR011335">
    <property type="entry name" value="Restrct_endonuc-II-like"/>
</dbReference>
<dbReference type="FunFam" id="3.40.50.300:FF:002063">
    <property type="entry name" value="DNA helicase related protein"/>
    <property type="match status" value="1"/>
</dbReference>
<proteinExistence type="predicted"/>
<evidence type="ECO:0000259" key="4">
    <source>
        <dbReference type="Pfam" id="PF18741"/>
    </source>
</evidence>
<dbReference type="FunFam" id="3.40.50.300:FF:002475">
    <property type="entry name" value="DNA helicase related protein"/>
    <property type="match status" value="1"/>
</dbReference>
<dbReference type="InterPro" id="IPR021754">
    <property type="entry name" value="DUF3320"/>
</dbReference>
<dbReference type="PANTHER" id="PTHR10887:SF495">
    <property type="entry name" value="HELICASE SENATAXIN ISOFORM X1-RELATED"/>
    <property type="match status" value="1"/>
</dbReference>
<dbReference type="InterPro" id="IPR041679">
    <property type="entry name" value="DNA2/NAM7-like_C"/>
</dbReference>
<dbReference type="InterPro" id="IPR049468">
    <property type="entry name" value="Restrct_endonuc-II-like_dom"/>
</dbReference>
<dbReference type="InterPro" id="IPR041677">
    <property type="entry name" value="DNA2/NAM7_AAA_11"/>
</dbReference>
<dbReference type="InterPro" id="IPR025103">
    <property type="entry name" value="DUF4011"/>
</dbReference>
<dbReference type="CDD" id="cd18808">
    <property type="entry name" value="SF1_C_Upf1"/>
    <property type="match status" value="1"/>
</dbReference>
<organism evidence="5 6">
    <name type="scientific">Pseudomonas aeruginosa</name>
    <dbReference type="NCBI Taxonomy" id="287"/>
    <lineage>
        <taxon>Bacteria</taxon>
        <taxon>Pseudomonadati</taxon>
        <taxon>Pseudomonadota</taxon>
        <taxon>Gammaproteobacteria</taxon>
        <taxon>Pseudomonadales</taxon>
        <taxon>Pseudomonadaceae</taxon>
        <taxon>Pseudomonas</taxon>
    </lineage>
</organism>
<feature type="domain" description="Restriction endonuclease type II-like" evidence="4">
    <location>
        <begin position="1876"/>
        <end position="1972"/>
    </location>
</feature>
<feature type="domain" description="DUF3320" evidence="1">
    <location>
        <begin position="2073"/>
        <end position="2122"/>
    </location>
</feature>
<name>A0A6B1YJ39_PSEAI</name>
<dbReference type="SUPFAM" id="SSF52540">
    <property type="entry name" value="P-loop containing nucleoside triphosphate hydrolases"/>
    <property type="match status" value="2"/>
</dbReference>
<evidence type="ECO:0000259" key="2">
    <source>
        <dbReference type="Pfam" id="PF13086"/>
    </source>
</evidence>
<feature type="domain" description="DNA2/NAM7 helicase-like C-terminal" evidence="3">
    <location>
        <begin position="1631"/>
        <end position="1826"/>
    </location>
</feature>
<evidence type="ECO:0000313" key="5">
    <source>
        <dbReference type="EMBL" id="MZZ17829.1"/>
    </source>
</evidence>
<dbReference type="Pfam" id="PF13195">
    <property type="entry name" value="DUF4011"/>
    <property type="match status" value="1"/>
</dbReference>
<evidence type="ECO:0000259" key="1">
    <source>
        <dbReference type="Pfam" id="PF11784"/>
    </source>
</evidence>
<dbReference type="FunFam" id="3.40.960.10:FF:000002">
    <property type="entry name" value="DNA helicase related protein"/>
    <property type="match status" value="1"/>
</dbReference>
<feature type="domain" description="DNA2/NAM7 helicase helicase" evidence="2">
    <location>
        <begin position="1560"/>
        <end position="1611"/>
    </location>
</feature>
<feature type="domain" description="DNA2/NAM7 helicase helicase" evidence="2">
    <location>
        <begin position="708"/>
        <end position="777"/>
    </location>
</feature>
<evidence type="ECO:0000259" key="3">
    <source>
        <dbReference type="Pfam" id="PF13087"/>
    </source>
</evidence>
<dbReference type="Gene3D" id="3.40.960.10">
    <property type="entry name" value="VSR Endonuclease"/>
    <property type="match status" value="1"/>
</dbReference>
<reference evidence="5" key="1">
    <citation type="submission" date="2020-01" db="EMBL/GenBank/DDBJ databases">
        <title>Bacteria Cultured from War Wounds Associated with the Conflict in Eastern Ukraine.</title>
        <authorList>
            <person name="Snesrud E."/>
            <person name="Galac M.R."/>
            <person name="Mc Gann P."/>
            <person name="Valentine K."/>
            <person name="Viacheslav K."/>
        </authorList>
    </citation>
    <scope>NUCLEOTIDE SEQUENCE</scope>
    <source>
        <strain evidence="5">VNMU148</strain>
    </source>
</reference>
<accession>A0A6B1YJ39</accession>
<dbReference type="Proteomes" id="UP000644192">
    <property type="component" value="Unassembled WGS sequence"/>
</dbReference>
<sequence>MSDEVVEQPGNELPQDPHATVGAIEPETIKTVRIHSTLVVKLNLADFQNSVPVIRELRLINDSDQKYSRLELQLLSDPLVFKPKTWHIDALGPGTFLPIPGLDLQIDGALLARLTEAESAAVTFVLTSLGNGDEERQELARLELPLELLPRNQWGGLSHLPDMTAAFVQPNDLAVERLLKKAAELLRDQGKNPALNGYSGGSAHAWEIASAIWAAVASLKLDYALPPASFEQFGQKVRSPSHILESGLATCFDLSLLFCAALEQAGLNPLLIFTRGHAFSGFWLKAEEFSNSTVDDITALRKRMRLNELKLFETTLITQPNIPSLPYAIERGAQHLAEGQEQEFELALDIRRARLQRIKPLASAEAAPALGTASSEQCLVDQELLIDEPPELPDEAPVEVDVASLDPKDRLARWQRKLLDLSLRNNLLNFKAGKKAVRLEAPDAAALEDILASGQNLKLQTRPDLMDGADPRDQALHEEREREDLRRQHALDALKRNEVFVGLPVAELDARLTELYRGARTNLQEGGSNTLFLALGFLTWTREDRASQRYRAPLILVPVTLERKSARAGFTLVIHDDEPRFNPTLQEMLRQDFELSLGIGEGALPKDDSGLDVALIWRTVAHAIKDIKGWEVSEDVVLSMFSFAKYLMWKDLSERSDALRQSPVVKHLLDTPRDAFNGGNSGSSAFPEERKLDAQYSPQQVFCPLPSDSSQLSAVLSAAQGRDFVLIGPPGTGKSQTIVNMIAQFIAQQKRVLFVSEKIAALDVVYRRLREVGLGEFCLEVHSSKSKKTEVLAQLHSAWEARGTADADTWQVEAQRLQGHRDVLNQYVERLHERYPNGYTIYDAIGIVSTNQDVAPINLVWTSHTQHQSADLLAKREIADRLEVNAQAVGFCTLNQHPLHLISNNDWSPTWQYQVIEAARELGPAIHAVQKTSERYIQMSGLPSLPANTRTLKGLAALAKILPAAAGQNWSFVLRPDARAIGQRLDAGLKLIEQHRTLNQTLPAFWTSSTLEECQRGLGLLARHAELRSGLPQPWPVASMILLNQGLETLAEVARVTQTLSVGYSDAIEALDVRALLLEWDQAGKSMWPKSWLVQRRIRGQVVSTQSTPAPTTIAEDLQRWITIRELRARLDAIDPGPSSSAVWKGHNTDPALLSVVMRLQASLAACVEGRAWSDDGFELISQGQAGLALKETLERMRDVRALEGEISTLNPLPPATGSLWAGLQTQTKALNAALAFQRARRSIQQEGRLEDEHELVASGACGESLQGELKMLQQREAIERELSDLTDLRELTSGLWLGLHTKEDTVSRVLKFHAHLTGAISALVQTPEHVEGIKSALGRLLGDANTLLEPEGQLAQAGGQLLESLDKYVAHTQKLVDAGHVLAEDAADFTEQELSQQRVQCEQIVQSGNGLHAWCAWKKACDEASALGLLPLVDALKAGHVPQGSVRKAFETNYARWWLNTAVDHEPVIRTFVSVEHEQRIRDFRALDDRFTALTRDLLRARLCAELPTQDSVSKNSEWGVLRHEITKKTRHLPLRELMSKIPDALTKLTPCLLMSPLSIAQYLAANSSVFDVVIFDEASQIPVWDAIGAIARGKQVVMVGDPKQLPPTSFFDRAESTQDDVDVEADLESILDECISANLPIRNLNWHYRSRHESLIAFSNQRYYESKLVTFPSPVTNDRAVSLHVVNGVYEKGSARTNPAEAKALVADLIGRLRSPGFRESKLTIGVVTFNGEQQKLIEDLLDTERRKDPTLESYFSESELEPVFVKNLESVQGDERDIMYFSITYGPDAAGNVAMNFGPLNRTGGERRLNVAVTRARHELRVFSTLRAEKIDLARTQALGVRDLKHFLEFADRGARALAGADTGSLGGYDSPFEEAVANALRRKGWQVVTQVGVSSFRIDLAVVDPDAPGRYLAGVECDGATYHRSATARDRDKLREQVLRGLGWEILRIWSTDWWIDAPGTAQKTHEHLEALLVESRQQRAAREAEEQLVANAAQYQASLNDNVIELPLDRPQLKTPDESEELDAETEAIEIPSVRYADTQADATRTSTTFPYYRGSDPLSAVEGVDPDAFFDARYDTVLAMMIKHVIDEEGPVLDTSLARRIARAHGWTRTGARIRDRVVSVADRVHRKVEEDAGHFYWPSRLPNCEAVVYRRPADADNTRPVDEICSLELLALARALADQSLVGEGLLYAMARELGLSKVSASTRTRIQGAIDQLFS</sequence>
<dbReference type="InterPro" id="IPR027417">
    <property type="entry name" value="P-loop_NTPase"/>
</dbReference>
<dbReference type="GO" id="GO:0004386">
    <property type="term" value="F:helicase activity"/>
    <property type="evidence" value="ECO:0007669"/>
    <property type="project" value="InterPro"/>
</dbReference>